<reference evidence="2 3" key="1">
    <citation type="submission" date="2016-08" db="EMBL/GenBank/DDBJ databases">
        <authorList>
            <person name="Seilhamer J.J."/>
        </authorList>
    </citation>
    <scope>NUCLEOTIDE SEQUENCE [LARGE SCALE GENOMIC DNA]</scope>
    <source>
        <strain evidence="2">ING2-E5A</strain>
    </source>
</reference>
<dbReference type="Proteomes" id="UP000178485">
    <property type="component" value="Chromosome i"/>
</dbReference>
<dbReference type="SUPFAM" id="SSF49899">
    <property type="entry name" value="Concanavalin A-like lectins/glucanases"/>
    <property type="match status" value="1"/>
</dbReference>
<dbReference type="STRING" id="1642646.ING2E5A_0367"/>
<dbReference type="InterPro" id="IPR013320">
    <property type="entry name" value="ConA-like_dom_sf"/>
</dbReference>
<dbReference type="InterPro" id="IPR003343">
    <property type="entry name" value="Big_2"/>
</dbReference>
<dbReference type="Gene3D" id="2.60.120.200">
    <property type="match status" value="1"/>
</dbReference>
<evidence type="ECO:0000259" key="1">
    <source>
        <dbReference type="Pfam" id="PF02368"/>
    </source>
</evidence>
<evidence type="ECO:0000313" key="3">
    <source>
        <dbReference type="Proteomes" id="UP000178485"/>
    </source>
</evidence>
<gene>
    <name evidence="2" type="ORF">ING2E5A_0367</name>
</gene>
<dbReference type="RefSeq" id="WP_083373130.1">
    <property type="nucleotide sequence ID" value="NZ_LT608328.1"/>
</dbReference>
<accession>A0A1G4G3U4</accession>
<dbReference type="GO" id="GO:0005975">
    <property type="term" value="P:carbohydrate metabolic process"/>
    <property type="evidence" value="ECO:0007669"/>
    <property type="project" value="UniProtKB-ARBA"/>
</dbReference>
<protein>
    <recommendedName>
        <fullName evidence="1">BIG2 domain-containing protein</fullName>
    </recommendedName>
</protein>
<keyword evidence="3" id="KW-1185">Reference proteome</keyword>
<dbReference type="GO" id="GO:0004553">
    <property type="term" value="F:hydrolase activity, hydrolyzing O-glycosyl compounds"/>
    <property type="evidence" value="ECO:0007669"/>
    <property type="project" value="UniProtKB-ARBA"/>
</dbReference>
<feature type="domain" description="BIG2" evidence="1">
    <location>
        <begin position="40"/>
        <end position="96"/>
    </location>
</feature>
<dbReference type="Pfam" id="PF02368">
    <property type="entry name" value="Big_2"/>
    <property type="match status" value="1"/>
</dbReference>
<sequence>MEIKIKRIIFLLAIFTLVAGISTSCKEEDKTMRGIALNMSKLTLDADAIEQVRFYPIPWDAPLTEGFTWKSENTEIVKVNNKGQVLGVNPGTTNITCECMGFSVTIPVTVRPLVSIQEKIRDLNAKGFWEFDDPNDPAKATIGADLIFVEDQAVISVIDGPRPGDGAVRIPMDPKKKAGNTTGTFIKCLHGFAPKGGKNVNEYTIMWDIRLPAEGPESSYYSLMSSRTLDNSQDQDICIRSNGSFGIGSLGYCDAGTLKLGKWHRVIVTMNSGVSVVYVCDGAKVKDADAASAPIDGRFSLLPGGVLFFADDDGDDSTIDVCNIAIWDRQLTEDEAKSLGAVRQIVEFEE</sequence>
<evidence type="ECO:0000313" key="2">
    <source>
        <dbReference type="EMBL" id="SCM55440.1"/>
    </source>
</evidence>
<dbReference type="EMBL" id="LT608328">
    <property type="protein sequence ID" value="SCM55440.1"/>
    <property type="molecule type" value="Genomic_DNA"/>
</dbReference>
<dbReference type="PROSITE" id="PS51257">
    <property type="entry name" value="PROKAR_LIPOPROTEIN"/>
    <property type="match status" value="1"/>
</dbReference>
<dbReference type="KEGG" id="pmuc:ING2E5A_0367"/>
<dbReference type="SUPFAM" id="SSF49373">
    <property type="entry name" value="Invasin/intimin cell-adhesion fragments"/>
    <property type="match status" value="1"/>
</dbReference>
<dbReference type="AlphaFoldDB" id="A0A1G4G3U4"/>
<dbReference type="InterPro" id="IPR008964">
    <property type="entry name" value="Invasin/intimin_cell_adhesion"/>
</dbReference>
<dbReference type="Gene3D" id="2.60.40.1080">
    <property type="match status" value="1"/>
</dbReference>
<proteinExistence type="predicted"/>
<name>A0A1G4G3U4_9BACT</name>
<organism evidence="2 3">
    <name type="scientific">Petrimonas mucosa</name>
    <dbReference type="NCBI Taxonomy" id="1642646"/>
    <lineage>
        <taxon>Bacteria</taxon>
        <taxon>Pseudomonadati</taxon>
        <taxon>Bacteroidota</taxon>
        <taxon>Bacteroidia</taxon>
        <taxon>Bacteroidales</taxon>
        <taxon>Dysgonomonadaceae</taxon>
        <taxon>Petrimonas</taxon>
    </lineage>
</organism>